<dbReference type="OrthoDB" id="2237216at2"/>
<dbReference type="RefSeq" id="WP_068367709.1">
    <property type="nucleotide sequence ID" value="NZ_KQ960173.1"/>
</dbReference>
<evidence type="ECO:0000259" key="4">
    <source>
        <dbReference type="Pfam" id="PF11545"/>
    </source>
</evidence>
<feature type="transmembrane region" description="Helical" evidence="2">
    <location>
        <begin position="286"/>
        <end position="313"/>
    </location>
</feature>
<keyword evidence="2" id="KW-0472">Membrane</keyword>
<dbReference type="AlphaFoldDB" id="A0A134AH79"/>
<dbReference type="PATRIC" id="fig|755172.3.peg.890"/>
<accession>A0A134AH79</accession>
<comment type="caution">
    <text evidence="5">The sequence shown here is derived from an EMBL/GenBank/DDBJ whole genome shotgun (WGS) entry which is preliminary data.</text>
</comment>
<feature type="compositionally biased region" description="Low complexity" evidence="1">
    <location>
        <begin position="196"/>
        <end position="218"/>
    </location>
</feature>
<reference evidence="6" key="1">
    <citation type="submission" date="2016-01" db="EMBL/GenBank/DDBJ databases">
        <authorList>
            <person name="Mitreva M."/>
            <person name="Pepin K.H."/>
            <person name="Mihindukulasuriya K.A."/>
            <person name="Fulton R."/>
            <person name="Fronick C."/>
            <person name="O'Laughlin M."/>
            <person name="Miner T."/>
            <person name="Herter B."/>
            <person name="Rosa B.A."/>
            <person name="Cordes M."/>
            <person name="Tomlinson C."/>
            <person name="Wollam A."/>
            <person name="Palsikar V.B."/>
            <person name="Mardis E.R."/>
            <person name="Wilson R.K."/>
        </authorList>
    </citation>
    <scope>NUCLEOTIDE SEQUENCE [LARGE SCALE GENOMIC DNA]</scope>
    <source>
        <strain evidence="6">DNF00729</strain>
    </source>
</reference>
<keyword evidence="6" id="KW-1185">Reference proteome</keyword>
<keyword evidence="2" id="KW-0812">Transmembrane</keyword>
<feature type="signal peptide" evidence="3">
    <location>
        <begin position="1"/>
        <end position="22"/>
    </location>
</feature>
<name>A0A134AH79_9FIRM</name>
<dbReference type="EMBL" id="LSDG01000024">
    <property type="protein sequence ID" value="KXB66880.1"/>
    <property type="molecule type" value="Genomic_DNA"/>
</dbReference>
<sequence length="336" mass="36100">MKKIVILFMAAFLLMMPDLCFANGPYIVDMRASYRHPVTGVIEDSGKNEGIGQGMAEGVLHPQALYEEIGGRRYLTLRLHMMDNISKVSIGVQRKGGSGFSGVSYENPQGGGEWKDFRIQLPAKDCIIRLSLFIDAMGRDVVFYGDMGKMTAGNTDFVSSAKSAPAQTKGAAQKASPAKSTHSPKPKVDSAAPAQVASTAPGATSSPASSSGNVSSDTPTDDHTTDGVTHGGASGLGDTESDIGYEHGLLTEDSPEIQEMEKGEKGKDEQKEAPKKKAPWGPATRIMFASFMAVIVFLTCASLTAGAVFYFLAKKKRMLNELREEDEDEDFSFEDF</sequence>
<protein>
    <recommendedName>
        <fullName evidence="4">Cell surface protein Shp haem-binding domain-containing protein</fullName>
    </recommendedName>
</protein>
<feature type="domain" description="Cell surface protein Shp haem-binding" evidence="4">
    <location>
        <begin position="23"/>
        <end position="161"/>
    </location>
</feature>
<evidence type="ECO:0000313" key="6">
    <source>
        <dbReference type="Proteomes" id="UP000070442"/>
    </source>
</evidence>
<organism evidence="5 6">
    <name type="scientific">Aedoeadaptatus coxii</name>
    <dbReference type="NCBI Taxonomy" id="755172"/>
    <lineage>
        <taxon>Bacteria</taxon>
        <taxon>Bacillati</taxon>
        <taxon>Bacillota</taxon>
        <taxon>Tissierellia</taxon>
        <taxon>Tissierellales</taxon>
        <taxon>Peptoniphilaceae</taxon>
        <taxon>Aedoeadaptatus</taxon>
    </lineage>
</organism>
<dbReference type="GO" id="GO:0020037">
    <property type="term" value="F:heme binding"/>
    <property type="evidence" value="ECO:0007669"/>
    <property type="project" value="InterPro"/>
</dbReference>
<evidence type="ECO:0000256" key="1">
    <source>
        <dbReference type="SAM" id="MobiDB-lite"/>
    </source>
</evidence>
<feature type="compositionally biased region" description="Basic and acidic residues" evidence="1">
    <location>
        <begin position="259"/>
        <end position="275"/>
    </location>
</feature>
<evidence type="ECO:0000313" key="5">
    <source>
        <dbReference type="EMBL" id="KXB66880.1"/>
    </source>
</evidence>
<dbReference type="Proteomes" id="UP000070442">
    <property type="component" value="Unassembled WGS sequence"/>
</dbReference>
<evidence type="ECO:0000256" key="3">
    <source>
        <dbReference type="SAM" id="SignalP"/>
    </source>
</evidence>
<dbReference type="InterPro" id="IPR037250">
    <property type="entry name" value="NEAT_dom_sf"/>
</dbReference>
<keyword evidence="3" id="KW-0732">Signal</keyword>
<proteinExistence type="predicted"/>
<evidence type="ECO:0000256" key="2">
    <source>
        <dbReference type="SAM" id="Phobius"/>
    </source>
</evidence>
<dbReference type="InterPro" id="IPR020985">
    <property type="entry name" value="Cell_surface_Shp_haem-bd"/>
</dbReference>
<feature type="chain" id="PRO_5007461677" description="Cell surface protein Shp haem-binding domain-containing protein" evidence="3">
    <location>
        <begin position="23"/>
        <end position="336"/>
    </location>
</feature>
<feature type="region of interest" description="Disordered" evidence="1">
    <location>
        <begin position="161"/>
        <end position="279"/>
    </location>
</feature>
<dbReference type="STRING" id="755172.HMPREF1863_00932"/>
<dbReference type="Pfam" id="PF11545">
    <property type="entry name" value="HemeBinding_Shp"/>
    <property type="match status" value="1"/>
</dbReference>
<dbReference type="Gene3D" id="2.60.40.1850">
    <property type="match status" value="1"/>
</dbReference>
<keyword evidence="2" id="KW-1133">Transmembrane helix</keyword>
<gene>
    <name evidence="5" type="ORF">HMPREF1863_00932</name>
</gene>